<dbReference type="AlphaFoldDB" id="A0A927RE14"/>
<dbReference type="RefSeq" id="WP_192754834.1">
    <property type="nucleotide sequence ID" value="NZ_BAABJL010000176.1"/>
</dbReference>
<dbReference type="EMBL" id="JADBEM010000001">
    <property type="protein sequence ID" value="MBE1611659.1"/>
    <property type="molecule type" value="Genomic_DNA"/>
</dbReference>
<keyword evidence="3" id="KW-1185">Reference proteome</keyword>
<dbReference type="Proteomes" id="UP000638648">
    <property type="component" value="Unassembled WGS sequence"/>
</dbReference>
<comment type="caution">
    <text evidence="2">The sequence shown here is derived from an EMBL/GenBank/DDBJ whole genome shotgun (WGS) entry which is preliminary data.</text>
</comment>
<evidence type="ECO:0000259" key="1">
    <source>
        <dbReference type="Pfam" id="PF13490"/>
    </source>
</evidence>
<dbReference type="InterPro" id="IPR027383">
    <property type="entry name" value="Znf_put"/>
</dbReference>
<proteinExistence type="predicted"/>
<dbReference type="NCBIfam" id="TIGR03988">
    <property type="entry name" value="antisig_RsrA"/>
    <property type="match status" value="1"/>
</dbReference>
<sequence length="93" mass="10476">MSCGKPHEVDCSDILERVFLFLDREMDDADCSKIQHHLDECAPCLQKYDLEGLVKSLVARSCGCDKPPSDLRAKVLTRIREVHVELSEEKSGS</sequence>
<name>A0A927RE14_9ACTN</name>
<gene>
    <name evidence="2" type="ORF">HEB94_008507</name>
</gene>
<evidence type="ECO:0000313" key="3">
    <source>
        <dbReference type="Proteomes" id="UP000638648"/>
    </source>
</evidence>
<reference evidence="2" key="1">
    <citation type="submission" date="2020-10" db="EMBL/GenBank/DDBJ databases">
        <title>Sequencing the genomes of 1000 actinobacteria strains.</title>
        <authorList>
            <person name="Klenk H.-P."/>
        </authorList>
    </citation>
    <scope>NUCLEOTIDE SEQUENCE</scope>
    <source>
        <strain evidence="2">DSM 45354</strain>
    </source>
</reference>
<organism evidence="2 3">
    <name type="scientific">Actinopolymorpha pittospori</name>
    <dbReference type="NCBI Taxonomy" id="648752"/>
    <lineage>
        <taxon>Bacteria</taxon>
        <taxon>Bacillati</taxon>
        <taxon>Actinomycetota</taxon>
        <taxon>Actinomycetes</taxon>
        <taxon>Propionibacteriales</taxon>
        <taxon>Actinopolymorphaceae</taxon>
        <taxon>Actinopolymorpha</taxon>
    </lineage>
</organism>
<feature type="domain" description="Putative zinc-finger" evidence="1">
    <location>
        <begin position="11"/>
        <end position="44"/>
    </location>
</feature>
<accession>A0A927RE14</accession>
<dbReference type="InterPro" id="IPR024020">
    <property type="entry name" value="Anit_sigma_mycothiol_RsrA"/>
</dbReference>
<evidence type="ECO:0000313" key="2">
    <source>
        <dbReference type="EMBL" id="MBE1611659.1"/>
    </source>
</evidence>
<protein>
    <submittedName>
        <fullName evidence="2">Mycothiol system anti-sigma-R factor</fullName>
    </submittedName>
</protein>
<dbReference type="Pfam" id="PF13490">
    <property type="entry name" value="zf-HC2"/>
    <property type="match status" value="1"/>
</dbReference>